<dbReference type="Gene3D" id="3.30.450.330">
    <property type="match status" value="1"/>
</dbReference>
<dbReference type="GO" id="GO:0051301">
    <property type="term" value="P:cell division"/>
    <property type="evidence" value="ECO:0007669"/>
    <property type="project" value="UniProtKB-KW"/>
</dbReference>
<keyword evidence="3 5" id="KW-0472">Membrane</keyword>
<evidence type="ECO:0000256" key="5">
    <source>
        <dbReference type="SAM" id="Phobius"/>
    </source>
</evidence>
<dbReference type="AlphaFoldDB" id="A0A7W4UJ53"/>
<keyword evidence="5" id="KW-1133">Transmembrane helix</keyword>
<dbReference type="GO" id="GO:0005886">
    <property type="term" value="C:plasma membrane"/>
    <property type="evidence" value="ECO:0007669"/>
    <property type="project" value="TreeGrafter"/>
</dbReference>
<organism evidence="8 9">
    <name type="scientific">Cellulomonas cellasea</name>
    <dbReference type="NCBI Taxonomy" id="43670"/>
    <lineage>
        <taxon>Bacteria</taxon>
        <taxon>Bacillati</taxon>
        <taxon>Actinomycetota</taxon>
        <taxon>Actinomycetes</taxon>
        <taxon>Micrococcales</taxon>
        <taxon>Cellulomonadaceae</taxon>
        <taxon>Cellulomonas</taxon>
    </lineage>
</organism>
<proteinExistence type="inferred from homology"/>
<reference evidence="8 9" key="1">
    <citation type="submission" date="2020-08" db="EMBL/GenBank/DDBJ databases">
        <title>The Agave Microbiome: Exploring the role of microbial communities in plant adaptations to desert environments.</title>
        <authorList>
            <person name="Partida-Martinez L.P."/>
        </authorList>
    </citation>
    <scope>NUCLEOTIDE SEQUENCE [LARGE SCALE GENOMIC DNA]</scope>
    <source>
        <strain evidence="8 9">RAS26</strain>
    </source>
</reference>
<dbReference type="InterPro" id="IPR001460">
    <property type="entry name" value="PCN-bd_Tpept"/>
</dbReference>
<dbReference type="Gene3D" id="3.40.710.10">
    <property type="entry name" value="DD-peptidase/beta-lactamase superfamily"/>
    <property type="match status" value="1"/>
</dbReference>
<reference evidence="8 9" key="2">
    <citation type="submission" date="2020-08" db="EMBL/GenBank/DDBJ databases">
        <authorList>
            <person name="Partida-Martinez L."/>
            <person name="Huntemann M."/>
            <person name="Clum A."/>
            <person name="Wang J."/>
            <person name="Palaniappan K."/>
            <person name="Ritter S."/>
            <person name="Chen I.-M."/>
            <person name="Stamatis D."/>
            <person name="Reddy T."/>
            <person name="O'Malley R."/>
            <person name="Daum C."/>
            <person name="Shapiro N."/>
            <person name="Ivanova N."/>
            <person name="Kyrpides N."/>
            <person name="Woyke T."/>
        </authorList>
    </citation>
    <scope>NUCLEOTIDE SEQUENCE [LARGE SCALE GENOMIC DNA]</scope>
    <source>
        <strain evidence="8 9">RAS26</strain>
    </source>
</reference>
<evidence type="ECO:0000256" key="1">
    <source>
        <dbReference type="ARBA" id="ARBA00004370"/>
    </source>
</evidence>
<evidence type="ECO:0000256" key="3">
    <source>
        <dbReference type="ARBA" id="ARBA00023136"/>
    </source>
</evidence>
<dbReference type="InterPro" id="IPR050515">
    <property type="entry name" value="Beta-lactam/transpept"/>
</dbReference>
<evidence type="ECO:0000256" key="4">
    <source>
        <dbReference type="SAM" id="MobiDB-lite"/>
    </source>
</evidence>
<protein>
    <submittedName>
        <fullName evidence="8">Cell division protein FtsI (Penicillin-binding protein 3)</fullName>
    </submittedName>
</protein>
<dbReference type="InterPro" id="IPR005311">
    <property type="entry name" value="PBP_dimer"/>
</dbReference>
<feature type="transmembrane region" description="Helical" evidence="5">
    <location>
        <begin position="36"/>
        <end position="55"/>
    </location>
</feature>
<keyword evidence="8" id="KW-0131">Cell cycle</keyword>
<dbReference type="InterPro" id="IPR036138">
    <property type="entry name" value="PBP_dimer_sf"/>
</dbReference>
<feature type="region of interest" description="Disordered" evidence="4">
    <location>
        <begin position="1"/>
        <end position="31"/>
    </location>
</feature>
<gene>
    <name evidence="8" type="ORF">FHR80_004061</name>
</gene>
<keyword evidence="8" id="KW-0132">Cell division</keyword>
<dbReference type="Pfam" id="PF03717">
    <property type="entry name" value="PBP_dimer"/>
    <property type="match status" value="1"/>
</dbReference>
<keyword evidence="5" id="KW-0812">Transmembrane</keyword>
<dbReference type="SUPFAM" id="SSF56601">
    <property type="entry name" value="beta-lactamase/transpeptidase-like"/>
    <property type="match status" value="1"/>
</dbReference>
<dbReference type="Pfam" id="PF00905">
    <property type="entry name" value="Transpeptidase"/>
    <property type="match status" value="1"/>
</dbReference>
<evidence type="ECO:0000259" key="6">
    <source>
        <dbReference type="Pfam" id="PF00905"/>
    </source>
</evidence>
<dbReference type="PANTHER" id="PTHR30627:SF1">
    <property type="entry name" value="PEPTIDOGLYCAN D,D-TRANSPEPTIDASE FTSI"/>
    <property type="match status" value="1"/>
</dbReference>
<dbReference type="GO" id="GO:0008658">
    <property type="term" value="F:penicillin binding"/>
    <property type="evidence" value="ECO:0007669"/>
    <property type="project" value="InterPro"/>
</dbReference>
<dbReference type="PANTHER" id="PTHR30627">
    <property type="entry name" value="PEPTIDOGLYCAN D,D-TRANSPEPTIDASE"/>
    <property type="match status" value="1"/>
</dbReference>
<evidence type="ECO:0000256" key="2">
    <source>
        <dbReference type="ARBA" id="ARBA00007171"/>
    </source>
</evidence>
<dbReference type="SUPFAM" id="SSF56519">
    <property type="entry name" value="Penicillin binding protein dimerisation domain"/>
    <property type="match status" value="1"/>
</dbReference>
<feature type="domain" description="Penicillin-binding protein dimerisation" evidence="7">
    <location>
        <begin position="80"/>
        <end position="234"/>
    </location>
</feature>
<dbReference type="GO" id="GO:0071555">
    <property type="term" value="P:cell wall organization"/>
    <property type="evidence" value="ECO:0007669"/>
    <property type="project" value="TreeGrafter"/>
</dbReference>
<accession>A0A7W4UJ53</accession>
<feature type="domain" description="Penicillin-binding protein transpeptidase" evidence="6">
    <location>
        <begin position="278"/>
        <end position="576"/>
    </location>
</feature>
<dbReference type="Gene3D" id="3.90.1310.10">
    <property type="entry name" value="Penicillin-binding protein 2a (Domain 2)"/>
    <property type="match status" value="1"/>
</dbReference>
<dbReference type="RefSeq" id="WP_311702339.1">
    <property type="nucleotide sequence ID" value="NZ_JACHVX010000007.1"/>
</dbReference>
<evidence type="ECO:0000259" key="7">
    <source>
        <dbReference type="Pfam" id="PF03717"/>
    </source>
</evidence>
<comment type="subcellular location">
    <subcellularLocation>
        <location evidence="1">Membrane</location>
    </subcellularLocation>
</comment>
<dbReference type="InterPro" id="IPR012338">
    <property type="entry name" value="Beta-lactam/transpept-like"/>
</dbReference>
<dbReference type="Proteomes" id="UP000518206">
    <property type="component" value="Unassembled WGS sequence"/>
</dbReference>
<dbReference type="EMBL" id="JACHVX010000007">
    <property type="protein sequence ID" value="MBB2925123.1"/>
    <property type="molecule type" value="Genomic_DNA"/>
</dbReference>
<evidence type="ECO:0000313" key="8">
    <source>
        <dbReference type="EMBL" id="MBB2925123.1"/>
    </source>
</evidence>
<comment type="caution">
    <text evidence="8">The sequence shown here is derived from an EMBL/GenBank/DDBJ whole genome shotgun (WGS) entry which is preliminary data.</text>
</comment>
<evidence type="ECO:0000313" key="9">
    <source>
        <dbReference type="Proteomes" id="UP000518206"/>
    </source>
</evidence>
<comment type="similarity">
    <text evidence="2">Belongs to the transpeptidase family.</text>
</comment>
<name>A0A7W4UJ53_9CELL</name>
<feature type="compositionally biased region" description="Low complexity" evidence="4">
    <location>
        <begin position="1"/>
        <end position="13"/>
    </location>
</feature>
<feature type="compositionally biased region" description="Pro residues" evidence="4">
    <location>
        <begin position="17"/>
        <end position="26"/>
    </location>
</feature>
<sequence>MRRGLVPGTGSRVPVRRVPPPPGPPREPADPHRRQAVLTVLVLVLLTVFAARLVYIQGFQGEAIAAKALQDRLSYAELIAARGQITDAHGKPLATSVERYTMHVNQRELAKWKDRRSDPPLAGPAGAAAKIAPILNMDPAELGAVLTGDARYRVVQRDVLPAQVRAIRDLKIYSIGFDPTPKRVYPNGIVAGNLLGWVNREGQGASGLEALLDERLAGTSGVAVWERGRLGQEIPGGYQDGTSPQAGDSVQLTLLNDLQFYAQEAIDARVAETGASSGVIVVLDPRTGELLALADSGAVDPNQPAAGNLRGSSAISDVFEPGSTAKVVTMAAALELGLTTPTTPYEVPYQYTTANEQTFKDSHEHAGQQLTTTGVLAESSNTGTVMIGQDIPQQVRHDYLAKFGFGRQLGIELPNESKGLLRDADDWDGRTKYAVLFGQGVSVTALQATSVFATIANDGVRVQPHLIKGWTSADGTPAPVAPPVSTQVVSPQTADTVLTMLESAVDEGTGGNAAIPGYRVAGKTGTAQKFNPNGITASFIGVAPADDPRIAVGVFLQDPRSSEWGGTVAAPVFSDVAGFALQELGVAPSGVPAQLFPTTWG</sequence>